<gene>
    <name evidence="1" type="ORF">BRAPAZ1V2_A05P51610.2</name>
</gene>
<evidence type="ECO:0000313" key="2">
    <source>
        <dbReference type="Proteomes" id="UP000694005"/>
    </source>
</evidence>
<protein>
    <submittedName>
        <fullName evidence="1">Uncharacterized protein</fullName>
    </submittedName>
</protein>
<dbReference type="Proteomes" id="UP000694005">
    <property type="component" value="Chromosome A05"/>
</dbReference>
<dbReference type="AlphaFoldDB" id="A0A8D9GDN7"/>
<sequence length="90" mass="9868">MGSENFFKAIIGSKKGKQTKGLSTAIKSKTSKKKGTHASSLVVCSEDWAATRIQTVFFLGFIFLGACSKVLTSRKWPSIELSRTVIFYDA</sequence>
<name>A0A8D9GDN7_BRACM</name>
<accession>A0A8D9GDN7</accession>
<dbReference type="Gramene" id="A05p51610.2_BraZ1">
    <property type="protein sequence ID" value="A05p51610.2_BraZ1.CDS"/>
    <property type="gene ID" value="A05g51610.2_BraZ1"/>
</dbReference>
<organism evidence="1 2">
    <name type="scientific">Brassica campestris</name>
    <name type="common">Field mustard</name>
    <dbReference type="NCBI Taxonomy" id="3711"/>
    <lineage>
        <taxon>Eukaryota</taxon>
        <taxon>Viridiplantae</taxon>
        <taxon>Streptophyta</taxon>
        <taxon>Embryophyta</taxon>
        <taxon>Tracheophyta</taxon>
        <taxon>Spermatophyta</taxon>
        <taxon>Magnoliopsida</taxon>
        <taxon>eudicotyledons</taxon>
        <taxon>Gunneridae</taxon>
        <taxon>Pentapetalae</taxon>
        <taxon>rosids</taxon>
        <taxon>malvids</taxon>
        <taxon>Brassicales</taxon>
        <taxon>Brassicaceae</taxon>
        <taxon>Brassiceae</taxon>
        <taxon>Brassica</taxon>
    </lineage>
</organism>
<evidence type="ECO:0000313" key="1">
    <source>
        <dbReference type="EMBL" id="CAG7878640.1"/>
    </source>
</evidence>
<reference evidence="1 2" key="1">
    <citation type="submission" date="2021-07" db="EMBL/GenBank/DDBJ databases">
        <authorList>
            <consortium name="Genoscope - CEA"/>
            <person name="William W."/>
        </authorList>
    </citation>
    <scope>NUCLEOTIDE SEQUENCE [LARGE SCALE GENOMIC DNA]</scope>
</reference>
<proteinExistence type="predicted"/>
<dbReference type="EMBL" id="LS974621">
    <property type="protein sequence ID" value="CAG7878640.1"/>
    <property type="molecule type" value="Genomic_DNA"/>
</dbReference>